<comment type="caution">
    <text evidence="2">The sequence shown here is derived from an EMBL/GenBank/DDBJ whole genome shotgun (WGS) entry which is preliminary data.</text>
</comment>
<feature type="transmembrane region" description="Helical" evidence="1">
    <location>
        <begin position="304"/>
        <end position="322"/>
    </location>
</feature>
<feature type="transmembrane region" description="Helical" evidence="1">
    <location>
        <begin position="328"/>
        <end position="346"/>
    </location>
</feature>
<protein>
    <submittedName>
        <fullName evidence="2">ABC-2 type transport system permease protein</fullName>
    </submittedName>
</protein>
<name>A0A2M9CIH3_9MICO</name>
<keyword evidence="1" id="KW-0472">Membrane</keyword>
<dbReference type="AlphaFoldDB" id="A0A2M9CIH3"/>
<keyword evidence="3" id="KW-1185">Reference proteome</keyword>
<evidence type="ECO:0000256" key="1">
    <source>
        <dbReference type="SAM" id="Phobius"/>
    </source>
</evidence>
<evidence type="ECO:0000313" key="2">
    <source>
        <dbReference type="EMBL" id="PJJ71655.1"/>
    </source>
</evidence>
<sequence length="523" mass="54453">MVAHLLGLRLRLLAGAFRRSPWQVVGMVLGLLYGLGLAIVAVTALAGLRLLPVDIAGPIVIVIGAVIVIGFLLVPLAFGVDDSMDPRRFALFGIENRRLTLSLAIAALVSVPSLVIIAVAIAQIITWTRSPLATALAIVSAVTVVATCVLGARVTTSIAAFLLSSRRAREATGLVAVVVLVSLSPVIVLLANIDWARDGLTMLREVAGNLSWTPLAAAWSAPVAAAEGDAGGALLKLLIALATVAVLWFAWTALVARMLVTPHREAPAKSYHGLGWFGRLPATPAGVIAARSLTYWARDARYRISLVVIPIVPAITIVPLIVGGVPSHVIWLLPVPLMALFLAWTIHNDVAFDHTAIWMHVAANTSGRADRIGRVVPVLLVGVPLLVAGSVVCARGFGDMDALPALLGVTGCILLVGLGLSSIMSVAFPYPAVRPGDNPFQQPQSSGGAAALIQGVSFLAIVVLSLPSILFAVAGVYGEGDGEWWALWVGLGVGVVCFVGGVFAGGAIFSRRAPELLAFSGRN</sequence>
<feature type="transmembrane region" description="Helical" evidence="1">
    <location>
        <begin position="375"/>
        <end position="397"/>
    </location>
</feature>
<evidence type="ECO:0000313" key="3">
    <source>
        <dbReference type="Proteomes" id="UP000228758"/>
    </source>
</evidence>
<feature type="transmembrane region" description="Helical" evidence="1">
    <location>
        <begin position="21"/>
        <end position="47"/>
    </location>
</feature>
<feature type="transmembrane region" description="Helical" evidence="1">
    <location>
        <begin position="237"/>
        <end position="260"/>
    </location>
</feature>
<dbReference type="EMBL" id="PGFF01000001">
    <property type="protein sequence ID" value="PJJ71655.1"/>
    <property type="molecule type" value="Genomic_DNA"/>
</dbReference>
<dbReference type="Proteomes" id="UP000228758">
    <property type="component" value="Unassembled WGS sequence"/>
</dbReference>
<proteinExistence type="predicted"/>
<feature type="transmembrane region" description="Helical" evidence="1">
    <location>
        <begin position="403"/>
        <end position="428"/>
    </location>
</feature>
<keyword evidence="1" id="KW-0812">Transmembrane</keyword>
<feature type="transmembrane region" description="Helical" evidence="1">
    <location>
        <begin position="449"/>
        <end position="473"/>
    </location>
</feature>
<reference evidence="2 3" key="1">
    <citation type="submission" date="2017-11" db="EMBL/GenBank/DDBJ databases">
        <title>Genomic Encyclopedia of Archaeal and Bacterial Type Strains, Phase II (KMG-II): From Individual Species to Whole Genera.</title>
        <authorList>
            <person name="Goeker M."/>
        </authorList>
    </citation>
    <scope>NUCLEOTIDE SEQUENCE [LARGE SCALE GENOMIC DNA]</scope>
    <source>
        <strain evidence="2 3">DSM 27393</strain>
    </source>
</reference>
<keyword evidence="1" id="KW-1133">Transmembrane helix</keyword>
<gene>
    <name evidence="2" type="ORF">CLV46_1206</name>
</gene>
<feature type="transmembrane region" description="Helical" evidence="1">
    <location>
        <begin position="59"/>
        <end position="80"/>
    </location>
</feature>
<feature type="transmembrane region" description="Helical" evidence="1">
    <location>
        <begin position="101"/>
        <end position="126"/>
    </location>
</feature>
<organism evidence="2 3">
    <name type="scientific">Diaminobutyricimonas aerilata</name>
    <dbReference type="NCBI Taxonomy" id="1162967"/>
    <lineage>
        <taxon>Bacteria</taxon>
        <taxon>Bacillati</taxon>
        <taxon>Actinomycetota</taxon>
        <taxon>Actinomycetes</taxon>
        <taxon>Micrococcales</taxon>
        <taxon>Microbacteriaceae</taxon>
        <taxon>Diaminobutyricimonas</taxon>
    </lineage>
</organism>
<feature type="transmembrane region" description="Helical" evidence="1">
    <location>
        <begin position="485"/>
        <end position="509"/>
    </location>
</feature>
<accession>A0A2M9CIH3</accession>
<feature type="transmembrane region" description="Helical" evidence="1">
    <location>
        <begin position="173"/>
        <end position="193"/>
    </location>
</feature>
<feature type="transmembrane region" description="Helical" evidence="1">
    <location>
        <begin position="132"/>
        <end position="152"/>
    </location>
</feature>
<dbReference type="RefSeq" id="WP_245866575.1">
    <property type="nucleotide sequence ID" value="NZ_PGFF01000001.1"/>
</dbReference>